<evidence type="ECO:0000256" key="1">
    <source>
        <dbReference type="SAM" id="MobiDB-lite"/>
    </source>
</evidence>
<feature type="region of interest" description="Disordered" evidence="1">
    <location>
        <begin position="223"/>
        <end position="295"/>
    </location>
</feature>
<feature type="region of interest" description="Disordered" evidence="1">
    <location>
        <begin position="126"/>
        <end position="150"/>
    </location>
</feature>
<evidence type="ECO:0000259" key="2">
    <source>
        <dbReference type="Pfam" id="PF03372"/>
    </source>
</evidence>
<feature type="compositionally biased region" description="Low complexity" evidence="1">
    <location>
        <begin position="251"/>
        <end position="273"/>
    </location>
</feature>
<dbReference type="GO" id="GO:0003824">
    <property type="term" value="F:catalytic activity"/>
    <property type="evidence" value="ECO:0007669"/>
    <property type="project" value="InterPro"/>
</dbReference>
<dbReference type="PANTHER" id="PTHR21459:SF2">
    <property type="entry name" value="PROTEIN CBG08968"/>
    <property type="match status" value="1"/>
</dbReference>
<protein>
    <recommendedName>
        <fullName evidence="2">Endonuclease/exonuclease/phosphatase domain-containing protein</fullName>
    </recommendedName>
</protein>
<reference evidence="4" key="1">
    <citation type="submission" date="2022-10" db="EMBL/GenBank/DDBJ databases">
        <title>Genome assembly of Pristionchus species.</title>
        <authorList>
            <person name="Yoshida K."/>
            <person name="Sommer R.J."/>
        </authorList>
    </citation>
    <scope>NUCLEOTIDE SEQUENCE [LARGE SCALE GENOMIC DNA]</scope>
    <source>
        <strain evidence="4">RS5460</strain>
    </source>
</reference>
<keyword evidence="4" id="KW-1185">Reference proteome</keyword>
<sequence>KAPLPAAAKPNSVRVASQESVDALSCKVDAVMAMLSDVRALLQTLSLANPLPAPTSLAPTLDVARVVYESCSRVISDRAEYEDKETRAVVIGHKENLKEGAAADEKLIADLVQYSGSDAVKKAWDEKKISHHRHPPDRPPGTRPLKISCPDKTTRDALLSGIRGKPGRPSPFKDSLAFIRKDLTPTQLSLEKEARAEAMRRNLEARMIVCGVRDFTLINYRTPRPLPPRYGLSRTSKTSSADLPYPGHSGTPSSAPSAASIPSTPDPAAIAPSRTDHVTTSHSLVRSTHNRSILSTRHSRNSPVSVFYANARSIRCKSPQLSFLIASHEYRIICISETWLDNSDSDSLLVGGFPDFLPFRCDRVTSADYGRGGGVACLVHNSLNPILISTFSSPLVESCVVDIHLDYSPSLPYRKIRFFTIYRSPSAPNDSLIQLLLNLETHISVDFPCILIGDFNFPNVDWPSLSSPNQNDLLDFVSDHHFNKFVSFPSRLNSYLDLLFCNENIICNVSPATALSDHLSVTFDLRIPRPPQNVCAPSRNYRLADWISINDCIHFHDWTHALSNRDTHQSYTYFVAFLNNVLDTFVPLSKPSPFSRYPRTLKIIYGKCKTLTRVAPNSRACAIMTQRFNSALNRFHCSLENRIVMSSNPKLFYNYCKEKLSTPKTTPSGIVDSDGSVLTSNDQKCVAFEKFFSSVFSPPQSSPLPLPSPSFIFDLPSISYVDVICALSKLAPKVNVTPDTIPSIVLSRCRLSVVSPLLTIFNKSLLTSQPSNDPSKCIIKDLGVHFSPSLSFSSHISKIICRMYVRCSLPPISYKHRLHELNLMTLERRRFIIDILFLHSIIHSRYSLDISSLLTRAPLTRPLRNAHPLRISLPFIPNNSCSTLVSRTMSIWNALPIEYVSSSHSVFSSYIRSQPPTFYPPSIIATRLDL</sequence>
<gene>
    <name evidence="3" type="ORF">PMAYCL1PPCAC_05222</name>
</gene>
<name>A0AAN5C9Q3_9BILA</name>
<dbReference type="Gene3D" id="3.60.10.10">
    <property type="entry name" value="Endonuclease/exonuclease/phosphatase"/>
    <property type="match status" value="1"/>
</dbReference>
<dbReference type="InterPro" id="IPR036691">
    <property type="entry name" value="Endo/exonu/phosph_ase_sf"/>
</dbReference>
<dbReference type="Proteomes" id="UP001328107">
    <property type="component" value="Unassembled WGS sequence"/>
</dbReference>
<dbReference type="SUPFAM" id="SSF56219">
    <property type="entry name" value="DNase I-like"/>
    <property type="match status" value="1"/>
</dbReference>
<feature type="non-terminal residue" evidence="3">
    <location>
        <position position="1"/>
    </location>
</feature>
<feature type="domain" description="Endonuclease/exonuclease/phosphatase" evidence="2">
    <location>
        <begin position="332"/>
        <end position="518"/>
    </location>
</feature>
<comment type="caution">
    <text evidence="3">The sequence shown here is derived from an EMBL/GenBank/DDBJ whole genome shotgun (WGS) entry which is preliminary data.</text>
</comment>
<evidence type="ECO:0000313" key="3">
    <source>
        <dbReference type="EMBL" id="GMR35027.1"/>
    </source>
</evidence>
<accession>A0AAN5C9Q3</accession>
<feature type="compositionally biased region" description="Polar residues" evidence="1">
    <location>
        <begin position="280"/>
        <end position="295"/>
    </location>
</feature>
<dbReference type="EMBL" id="BTRK01000002">
    <property type="protein sequence ID" value="GMR35027.1"/>
    <property type="molecule type" value="Genomic_DNA"/>
</dbReference>
<organism evidence="3 4">
    <name type="scientific">Pristionchus mayeri</name>
    <dbReference type="NCBI Taxonomy" id="1317129"/>
    <lineage>
        <taxon>Eukaryota</taxon>
        <taxon>Metazoa</taxon>
        <taxon>Ecdysozoa</taxon>
        <taxon>Nematoda</taxon>
        <taxon>Chromadorea</taxon>
        <taxon>Rhabditida</taxon>
        <taxon>Rhabditina</taxon>
        <taxon>Diplogasteromorpha</taxon>
        <taxon>Diplogasteroidea</taxon>
        <taxon>Neodiplogasteridae</taxon>
        <taxon>Pristionchus</taxon>
    </lineage>
</organism>
<proteinExistence type="predicted"/>
<dbReference type="Pfam" id="PF03372">
    <property type="entry name" value="Exo_endo_phos"/>
    <property type="match status" value="1"/>
</dbReference>
<dbReference type="InterPro" id="IPR005135">
    <property type="entry name" value="Endo/exonuclease/phosphatase"/>
</dbReference>
<dbReference type="AlphaFoldDB" id="A0AAN5C9Q3"/>
<dbReference type="PANTHER" id="PTHR21459">
    <property type="entry name" value="PROTEIN CBG08968"/>
    <property type="match status" value="1"/>
</dbReference>
<evidence type="ECO:0000313" key="4">
    <source>
        <dbReference type="Proteomes" id="UP001328107"/>
    </source>
</evidence>